<dbReference type="Proteomes" id="UP001165063">
    <property type="component" value="Unassembled WGS sequence"/>
</dbReference>
<dbReference type="AlphaFoldDB" id="A0A9W6T8I3"/>
<evidence type="ECO:0000313" key="1">
    <source>
        <dbReference type="EMBL" id="GME82214.1"/>
    </source>
</evidence>
<proteinExistence type="predicted"/>
<reference evidence="1" key="1">
    <citation type="submission" date="2023-04" db="EMBL/GenBank/DDBJ databases">
        <title>Ambrosiozyma monospora NBRC 1965.</title>
        <authorList>
            <person name="Ichikawa N."/>
            <person name="Sato H."/>
            <person name="Tonouchi N."/>
        </authorList>
    </citation>
    <scope>NUCLEOTIDE SEQUENCE</scope>
    <source>
        <strain evidence="1">NBRC 1965</strain>
    </source>
</reference>
<name>A0A9W6T8I3_AMBMO</name>
<protein>
    <submittedName>
        <fullName evidence="1">Unnamed protein product</fullName>
    </submittedName>
</protein>
<comment type="caution">
    <text evidence="1">The sequence shown here is derived from an EMBL/GenBank/DDBJ whole genome shotgun (WGS) entry which is preliminary data.</text>
</comment>
<dbReference type="EMBL" id="BSXU01015386">
    <property type="protein sequence ID" value="GME82214.1"/>
    <property type="molecule type" value="Genomic_DNA"/>
</dbReference>
<gene>
    <name evidence="1" type="ORF">Amon01_001003300</name>
</gene>
<accession>A0A9W6T8I3</accession>
<organism evidence="1 2">
    <name type="scientific">Ambrosiozyma monospora</name>
    <name type="common">Yeast</name>
    <name type="synonym">Endomycopsis monosporus</name>
    <dbReference type="NCBI Taxonomy" id="43982"/>
    <lineage>
        <taxon>Eukaryota</taxon>
        <taxon>Fungi</taxon>
        <taxon>Dikarya</taxon>
        <taxon>Ascomycota</taxon>
        <taxon>Saccharomycotina</taxon>
        <taxon>Pichiomycetes</taxon>
        <taxon>Pichiales</taxon>
        <taxon>Pichiaceae</taxon>
        <taxon>Ambrosiozyma</taxon>
    </lineage>
</organism>
<evidence type="ECO:0000313" key="2">
    <source>
        <dbReference type="Proteomes" id="UP001165063"/>
    </source>
</evidence>
<keyword evidence="2" id="KW-1185">Reference proteome</keyword>
<sequence length="72" mass="8465">MKQLKQQRYLGWNWNRENQMMDWNMKNQMMETQALEDPSNDETTEAAEIPGVELEQGEPDDGLIPYSLWFGG</sequence>